<dbReference type="SUPFAM" id="SSF103473">
    <property type="entry name" value="MFS general substrate transporter"/>
    <property type="match status" value="1"/>
</dbReference>
<feature type="transmembrane region" description="Helical" evidence="6">
    <location>
        <begin position="70"/>
        <end position="87"/>
    </location>
</feature>
<dbReference type="RefSeq" id="WP_181290854.1">
    <property type="nucleotide sequence ID" value="NZ_OGTP01000002.1"/>
</dbReference>
<accession>A0A2U3I169</accession>
<feature type="domain" description="Major facilitator superfamily (MFS) profile" evidence="7">
    <location>
        <begin position="4"/>
        <end position="379"/>
    </location>
</feature>
<keyword evidence="2" id="KW-1003">Cell membrane</keyword>
<dbReference type="CDD" id="cd17324">
    <property type="entry name" value="MFS_NepI_like"/>
    <property type="match status" value="1"/>
</dbReference>
<feature type="transmembrane region" description="Helical" evidence="6">
    <location>
        <begin position="321"/>
        <end position="350"/>
    </location>
</feature>
<feature type="transmembrane region" description="Helical" evidence="6">
    <location>
        <begin position="156"/>
        <end position="178"/>
    </location>
</feature>
<keyword evidence="4 6" id="KW-1133">Transmembrane helix</keyword>
<evidence type="ECO:0000256" key="5">
    <source>
        <dbReference type="ARBA" id="ARBA00023136"/>
    </source>
</evidence>
<dbReference type="PROSITE" id="PS50850">
    <property type="entry name" value="MFS"/>
    <property type="match status" value="1"/>
</dbReference>
<gene>
    <name evidence="8" type="ORF">NOV72_01091</name>
</gene>
<dbReference type="AlphaFoldDB" id="A0A2U3I169"/>
<feature type="transmembrane region" description="Helical" evidence="6">
    <location>
        <begin position="267"/>
        <end position="284"/>
    </location>
</feature>
<name>A0A2U3I169_9BURK</name>
<evidence type="ECO:0000256" key="6">
    <source>
        <dbReference type="SAM" id="Phobius"/>
    </source>
</evidence>
<evidence type="ECO:0000256" key="2">
    <source>
        <dbReference type="ARBA" id="ARBA00022475"/>
    </source>
</evidence>
<organism evidence="8 9">
    <name type="scientific">Caballeronia novacaledonica</name>
    <dbReference type="NCBI Taxonomy" id="1544861"/>
    <lineage>
        <taxon>Bacteria</taxon>
        <taxon>Pseudomonadati</taxon>
        <taxon>Pseudomonadota</taxon>
        <taxon>Betaproteobacteria</taxon>
        <taxon>Burkholderiales</taxon>
        <taxon>Burkholderiaceae</taxon>
        <taxon>Caballeronia</taxon>
    </lineage>
</organism>
<comment type="subcellular location">
    <subcellularLocation>
        <location evidence="1">Cell membrane</location>
        <topology evidence="1">Multi-pass membrane protein</topology>
    </subcellularLocation>
</comment>
<feature type="transmembrane region" description="Helical" evidence="6">
    <location>
        <begin position="39"/>
        <end position="63"/>
    </location>
</feature>
<evidence type="ECO:0000313" key="9">
    <source>
        <dbReference type="Proteomes" id="UP000238169"/>
    </source>
</evidence>
<dbReference type="EMBL" id="OGTP01000002">
    <property type="protein sequence ID" value="SPB13826.1"/>
    <property type="molecule type" value="Genomic_DNA"/>
</dbReference>
<evidence type="ECO:0000259" key="7">
    <source>
        <dbReference type="PROSITE" id="PS50850"/>
    </source>
</evidence>
<evidence type="ECO:0000256" key="1">
    <source>
        <dbReference type="ARBA" id="ARBA00004651"/>
    </source>
</evidence>
<keyword evidence="3 6" id="KW-0812">Transmembrane</keyword>
<feature type="transmembrane region" description="Helical" evidence="6">
    <location>
        <begin position="199"/>
        <end position="222"/>
    </location>
</feature>
<feature type="transmembrane region" description="Helical" evidence="6">
    <location>
        <begin position="290"/>
        <end position="309"/>
    </location>
</feature>
<keyword evidence="9" id="KW-1185">Reference proteome</keyword>
<sequence>MDRRLLTLALGMFALGTDSFVFGGILPSIAQYFHVSIGAAGQLITVYALTFALLAPTIAALAAGIPRKHLLLGGMGLFIVANIGTILSPNLGIALATRALAGVGAAMFSPTASGTGTMLVPPERRGFALSVIVAGLTTATALGTPLGAVIGGLADWRWTLAFVAALGVAGFAGVWALLPEVPLPPAISLGKRFAPLADSRVGLILATTVLAQIGTFIIYNYFAVVFDRATGGNANVLGGLLVLWGLAGTFSNLVAGRALDKIGPRKVVIFMLIAVMTIIVTMPWTSTHLASAAIAVFVWGVCCWGVLVPQQYRLVSLNPSMAAVLVGLNTSATYVGVSIAGVVGAAAIPVIGSHNLGYLASALVVLALVFSEVANWRVSAAGHAKCAKAAATV</sequence>
<feature type="transmembrane region" description="Helical" evidence="6">
    <location>
        <begin position="127"/>
        <end position="150"/>
    </location>
</feature>
<dbReference type="Gene3D" id="1.20.1250.20">
    <property type="entry name" value="MFS general substrate transporter like domains"/>
    <property type="match status" value="1"/>
</dbReference>
<feature type="transmembrane region" description="Helical" evidence="6">
    <location>
        <begin position="99"/>
        <end position="120"/>
    </location>
</feature>
<dbReference type="Pfam" id="PF07690">
    <property type="entry name" value="MFS_1"/>
    <property type="match status" value="1"/>
</dbReference>
<dbReference type="Proteomes" id="UP000238169">
    <property type="component" value="Unassembled WGS sequence"/>
</dbReference>
<dbReference type="InterPro" id="IPR011701">
    <property type="entry name" value="MFS"/>
</dbReference>
<dbReference type="GO" id="GO:0022857">
    <property type="term" value="F:transmembrane transporter activity"/>
    <property type="evidence" value="ECO:0007669"/>
    <property type="project" value="InterPro"/>
</dbReference>
<feature type="transmembrane region" description="Helical" evidence="6">
    <location>
        <begin position="234"/>
        <end position="255"/>
    </location>
</feature>
<dbReference type="InterPro" id="IPR020846">
    <property type="entry name" value="MFS_dom"/>
</dbReference>
<proteinExistence type="predicted"/>
<evidence type="ECO:0000256" key="4">
    <source>
        <dbReference type="ARBA" id="ARBA00022989"/>
    </source>
</evidence>
<keyword evidence="5 6" id="KW-0472">Membrane</keyword>
<evidence type="ECO:0000313" key="8">
    <source>
        <dbReference type="EMBL" id="SPB13826.1"/>
    </source>
</evidence>
<dbReference type="InterPro" id="IPR036259">
    <property type="entry name" value="MFS_trans_sf"/>
</dbReference>
<dbReference type="PANTHER" id="PTHR43124:SF10">
    <property type="entry name" value="PURINE EFFLUX PUMP PBUE"/>
    <property type="match status" value="1"/>
</dbReference>
<feature type="transmembrane region" description="Helical" evidence="6">
    <location>
        <begin position="356"/>
        <end position="375"/>
    </location>
</feature>
<dbReference type="InterPro" id="IPR050189">
    <property type="entry name" value="MFS_Efflux_Transporters"/>
</dbReference>
<reference evidence="9" key="1">
    <citation type="submission" date="2018-01" db="EMBL/GenBank/DDBJ databases">
        <authorList>
            <person name="Peeters C."/>
        </authorList>
    </citation>
    <scope>NUCLEOTIDE SEQUENCE [LARGE SCALE GENOMIC DNA]</scope>
</reference>
<protein>
    <submittedName>
        <fullName evidence="8">Major facilitator transporter</fullName>
    </submittedName>
</protein>
<dbReference type="PANTHER" id="PTHR43124">
    <property type="entry name" value="PURINE EFFLUX PUMP PBUE"/>
    <property type="match status" value="1"/>
</dbReference>
<dbReference type="GO" id="GO:0005886">
    <property type="term" value="C:plasma membrane"/>
    <property type="evidence" value="ECO:0007669"/>
    <property type="project" value="UniProtKB-SubCell"/>
</dbReference>
<evidence type="ECO:0000256" key="3">
    <source>
        <dbReference type="ARBA" id="ARBA00022692"/>
    </source>
</evidence>